<dbReference type="EC" id="1.2.1.84" evidence="1"/>
<dbReference type="GO" id="GO:0006629">
    <property type="term" value="P:lipid metabolic process"/>
    <property type="evidence" value="ECO:0007669"/>
    <property type="project" value="UniProtKB-KW"/>
</dbReference>
<keyword evidence="4" id="KW-1185">Reference proteome</keyword>
<feature type="domain" description="Thioester reductase (TE)" evidence="2">
    <location>
        <begin position="25"/>
        <end position="272"/>
    </location>
</feature>
<dbReference type="InterPro" id="IPR013120">
    <property type="entry name" value="FAR_NAD-bd"/>
</dbReference>
<accession>A0A1Y2GQT5</accession>
<evidence type="ECO:0000313" key="3">
    <source>
        <dbReference type="EMBL" id="ORZ18206.1"/>
    </source>
</evidence>
<dbReference type="GO" id="GO:0080019">
    <property type="term" value="F:alcohol-forming very long-chain fatty acyl-CoA reductase activity"/>
    <property type="evidence" value="ECO:0007669"/>
    <property type="project" value="InterPro"/>
</dbReference>
<name>A0A1Y2GQT5_9FUNG</name>
<dbReference type="PANTHER" id="PTHR11011">
    <property type="entry name" value="MALE STERILITY PROTEIN 2-RELATED"/>
    <property type="match status" value="1"/>
</dbReference>
<gene>
    <name evidence="3" type="ORF">BCR41DRAFT_395444</name>
</gene>
<dbReference type="InParanoid" id="A0A1Y2GQT5"/>
<keyword evidence="1" id="KW-0521">NADP</keyword>
<comment type="similarity">
    <text evidence="1">Belongs to the fatty acyl-CoA reductase family.</text>
</comment>
<proteinExistence type="inferred from homology"/>
<sequence>MSPPHHKYRPAKAIEFYNKNTVIFLTGATGSVGKSILEKLFRSFPQITKIYLLIRVSEGNTMKDRIEEVVDSGVFDILKAQFSSAQEFQEKIVSKIVPLKGNISVCHLELTDKDIAMVREDTTVFLDCAGSVRLDDSLNTALEANTKGPLQIIEIAKGCRNLAAAVHISSCSVNAPIVGPHNEETNYPMVFDNDLESIFEMLSTKMSDEEIRDYEKSVVLKSYPSTYIFAKCLVEALIIKRYKDMALPIVIVHSSIVSAACQVPVPGWVEGHVGANRTAESDLIPVDIVTKTTLLSATTADGTLAGPPIYHIGIKCINPTNWRTFGMYVTACWRAVKRPCRRVSSDIRFELCPGAEFKRRFDVHFGDQLQTLVQHEGDRKLKARISWVKTLPIALKSIFTFQWHYDVNNTLALDDAAPVELKSHLRRGIDWHKYMEDYNAGVQTFILGEKVDRSIVIEYPAALRSELGIGREEDPESTAKKNAPRL</sequence>
<keyword evidence="1" id="KW-0443">Lipid metabolism</keyword>
<dbReference type="OrthoDB" id="429813at2759"/>
<dbReference type="Gene3D" id="3.40.50.720">
    <property type="entry name" value="NAD(P)-binding Rossmann-like Domain"/>
    <property type="match status" value="1"/>
</dbReference>
<dbReference type="SUPFAM" id="SSF51735">
    <property type="entry name" value="NAD(P)-binding Rossmann-fold domains"/>
    <property type="match status" value="1"/>
</dbReference>
<dbReference type="InterPro" id="IPR026055">
    <property type="entry name" value="FAR"/>
</dbReference>
<reference evidence="3 4" key="1">
    <citation type="submission" date="2016-07" db="EMBL/GenBank/DDBJ databases">
        <title>Pervasive Adenine N6-methylation of Active Genes in Fungi.</title>
        <authorList>
            <consortium name="DOE Joint Genome Institute"/>
            <person name="Mondo S.J."/>
            <person name="Dannebaum R.O."/>
            <person name="Kuo R.C."/>
            <person name="Labutti K."/>
            <person name="Haridas S."/>
            <person name="Kuo A."/>
            <person name="Salamov A."/>
            <person name="Ahrendt S.R."/>
            <person name="Lipzen A."/>
            <person name="Sullivan W."/>
            <person name="Andreopoulos W.B."/>
            <person name="Clum A."/>
            <person name="Lindquist E."/>
            <person name="Daum C."/>
            <person name="Ramamoorthy G.K."/>
            <person name="Gryganskyi A."/>
            <person name="Culley D."/>
            <person name="Magnuson J.K."/>
            <person name="James T.Y."/>
            <person name="O'Malley M.A."/>
            <person name="Stajich J.E."/>
            <person name="Spatafora J.W."/>
            <person name="Visel A."/>
            <person name="Grigoriev I.V."/>
        </authorList>
    </citation>
    <scope>NUCLEOTIDE SEQUENCE [LARGE SCALE GENOMIC DNA]</scope>
    <source>
        <strain evidence="3 4">NRRL 3116</strain>
    </source>
</reference>
<protein>
    <recommendedName>
        <fullName evidence="1">Fatty acyl-CoA reductase</fullName>
        <ecNumber evidence="1">1.2.1.84</ecNumber>
    </recommendedName>
</protein>
<dbReference type="RefSeq" id="XP_021882001.1">
    <property type="nucleotide sequence ID" value="XM_022028732.1"/>
</dbReference>
<dbReference type="AlphaFoldDB" id="A0A1Y2GQT5"/>
<dbReference type="STRING" id="64571.A0A1Y2GQT5"/>
<keyword evidence="1" id="KW-0444">Lipid biosynthesis</keyword>
<dbReference type="GO" id="GO:0102965">
    <property type="term" value="F:alcohol-forming long-chain fatty acyl-CoA reductase activity"/>
    <property type="evidence" value="ECO:0007669"/>
    <property type="project" value="UniProtKB-EC"/>
</dbReference>
<dbReference type="EMBL" id="MCFF01000015">
    <property type="protein sequence ID" value="ORZ18206.1"/>
    <property type="molecule type" value="Genomic_DNA"/>
</dbReference>
<comment type="caution">
    <text evidence="3">The sequence shown here is derived from an EMBL/GenBank/DDBJ whole genome shotgun (WGS) entry which is preliminary data.</text>
</comment>
<comment type="function">
    <text evidence="1">Catalyzes the reduction of fatty acyl-CoA to fatty alcohols.</text>
</comment>
<evidence type="ECO:0000256" key="1">
    <source>
        <dbReference type="RuleBase" id="RU363097"/>
    </source>
</evidence>
<organism evidence="3 4">
    <name type="scientific">Lobosporangium transversale</name>
    <dbReference type="NCBI Taxonomy" id="64571"/>
    <lineage>
        <taxon>Eukaryota</taxon>
        <taxon>Fungi</taxon>
        <taxon>Fungi incertae sedis</taxon>
        <taxon>Mucoromycota</taxon>
        <taxon>Mortierellomycotina</taxon>
        <taxon>Mortierellomycetes</taxon>
        <taxon>Mortierellales</taxon>
        <taxon>Mortierellaceae</taxon>
        <taxon>Lobosporangium</taxon>
    </lineage>
</organism>
<dbReference type="InterPro" id="IPR036291">
    <property type="entry name" value="NAD(P)-bd_dom_sf"/>
</dbReference>
<evidence type="ECO:0000259" key="2">
    <source>
        <dbReference type="Pfam" id="PF07993"/>
    </source>
</evidence>
<dbReference type="GeneID" id="33570575"/>
<keyword evidence="1" id="KW-0560">Oxidoreductase</keyword>
<dbReference type="Pfam" id="PF07993">
    <property type="entry name" value="NAD_binding_4"/>
    <property type="match status" value="1"/>
</dbReference>
<comment type="catalytic activity">
    <reaction evidence="1">
        <text>a long-chain fatty acyl-CoA + 2 NADPH + 2 H(+) = a long-chain primary fatty alcohol + 2 NADP(+) + CoA</text>
        <dbReference type="Rhea" id="RHEA:52716"/>
        <dbReference type="ChEBI" id="CHEBI:15378"/>
        <dbReference type="ChEBI" id="CHEBI:57287"/>
        <dbReference type="ChEBI" id="CHEBI:57783"/>
        <dbReference type="ChEBI" id="CHEBI:58349"/>
        <dbReference type="ChEBI" id="CHEBI:77396"/>
        <dbReference type="ChEBI" id="CHEBI:83139"/>
        <dbReference type="EC" id="1.2.1.84"/>
    </reaction>
</comment>
<dbReference type="Proteomes" id="UP000193648">
    <property type="component" value="Unassembled WGS sequence"/>
</dbReference>
<evidence type="ECO:0000313" key="4">
    <source>
        <dbReference type="Proteomes" id="UP000193648"/>
    </source>
</evidence>